<comment type="caution">
    <text evidence="1">The sequence shown here is derived from an EMBL/GenBank/DDBJ whole genome shotgun (WGS) entry which is preliminary data.</text>
</comment>
<dbReference type="Proteomes" id="UP000836387">
    <property type="component" value="Unassembled WGS sequence"/>
</dbReference>
<evidence type="ECO:0000313" key="2">
    <source>
        <dbReference type="Proteomes" id="UP000836387"/>
    </source>
</evidence>
<feature type="non-terminal residue" evidence="1">
    <location>
        <position position="97"/>
    </location>
</feature>
<gene>
    <name evidence="1" type="ORF">CRV2_00003138</name>
</gene>
<name>A0ACA9TL82_BIOOC</name>
<organism evidence="1 2">
    <name type="scientific">Clonostachys rosea f. rosea IK726</name>
    <dbReference type="NCBI Taxonomy" id="1349383"/>
    <lineage>
        <taxon>Eukaryota</taxon>
        <taxon>Fungi</taxon>
        <taxon>Dikarya</taxon>
        <taxon>Ascomycota</taxon>
        <taxon>Pezizomycotina</taxon>
        <taxon>Sordariomycetes</taxon>
        <taxon>Hypocreomycetidae</taxon>
        <taxon>Hypocreales</taxon>
        <taxon>Bionectriaceae</taxon>
        <taxon>Clonostachys</taxon>
    </lineage>
</organism>
<protein>
    <submittedName>
        <fullName evidence="1">Uncharacterized protein</fullName>
    </submittedName>
</protein>
<accession>A0ACA9TL82</accession>
<proteinExistence type="predicted"/>
<reference evidence="1" key="2">
    <citation type="submission" date="2021-10" db="EMBL/GenBank/DDBJ databases">
        <authorList>
            <person name="Piombo E."/>
        </authorList>
    </citation>
    <scope>NUCLEOTIDE SEQUENCE</scope>
</reference>
<dbReference type="EMBL" id="CADEHS020000005">
    <property type="protein sequence ID" value="CAG9941704.1"/>
    <property type="molecule type" value="Genomic_DNA"/>
</dbReference>
<keyword evidence="2" id="KW-1185">Reference proteome</keyword>
<reference evidence="1" key="1">
    <citation type="submission" date="2020-04" db="EMBL/GenBank/DDBJ databases">
        <authorList>
            <person name="Broberg M."/>
        </authorList>
    </citation>
    <scope>NUCLEOTIDE SEQUENCE</scope>
</reference>
<sequence>MTKQLKPDNSPAAWPPPSNGSGTLLLHRKYGRIRREGNGVTCGEQHAKAQWGRSEMGNSKFINRMYSDRVLFSFARLPQAVVPGVSASLILLMATDL</sequence>
<evidence type="ECO:0000313" key="1">
    <source>
        <dbReference type="EMBL" id="CAG9941704.1"/>
    </source>
</evidence>